<accession>A0AB38YBP9</accession>
<dbReference type="RefSeq" id="WP_304994037.1">
    <property type="nucleotide sequence ID" value="NZ_CP101717.1"/>
</dbReference>
<keyword evidence="4" id="KW-0732">Signal</keyword>
<dbReference type="AlphaFoldDB" id="A0AB38YBP9"/>
<dbReference type="GO" id="GO:0016787">
    <property type="term" value="F:hydrolase activity"/>
    <property type="evidence" value="ECO:0007669"/>
    <property type="project" value="UniProtKB-KW"/>
</dbReference>
<dbReference type="PANTHER" id="PTHR11371">
    <property type="entry name" value="DEOXYRIBONUCLEASE"/>
    <property type="match status" value="1"/>
</dbReference>
<dbReference type="InterPro" id="IPR016202">
    <property type="entry name" value="DNase_I"/>
</dbReference>
<dbReference type="Pfam" id="PF03372">
    <property type="entry name" value="Exo_endo_phos"/>
    <property type="match status" value="1"/>
</dbReference>
<dbReference type="InterPro" id="IPR005135">
    <property type="entry name" value="Endo/exonuclease/phosphatase"/>
</dbReference>
<evidence type="ECO:0000256" key="2">
    <source>
        <dbReference type="ARBA" id="ARBA00022722"/>
    </source>
</evidence>
<feature type="domain" description="Endonuclease/exonuclease/phosphatase" evidence="5">
    <location>
        <begin position="35"/>
        <end position="243"/>
    </location>
</feature>
<dbReference type="InterPro" id="IPR036691">
    <property type="entry name" value="Endo/exonu/phosph_ase_sf"/>
</dbReference>
<evidence type="ECO:0000256" key="3">
    <source>
        <dbReference type="ARBA" id="ARBA00022801"/>
    </source>
</evidence>
<evidence type="ECO:0000256" key="1">
    <source>
        <dbReference type="ARBA" id="ARBA00007359"/>
    </source>
</evidence>
<feature type="signal peptide" evidence="4">
    <location>
        <begin position="1"/>
        <end position="27"/>
    </location>
</feature>
<sequence>MSLMWRLFSLACSALMLSLVIASSAMALNSGVRLASWNIQNFGWNNDKSLPAVARVAAKFDFLAIQEVMNATAVESLAEQLERDTGESWQVMYSDRLGRRTYREKYAFLWRESVIQYDGQAVVYIDDADQFARPPYSARFRIKATQHTFVASTVHITYGNRVADRLPEIHALTRYWEWLREVYPEDQNRILLMGDFNLPPSHVGFAPLLAVAQPLITEGATTLGTRDGVFANLYDNIFVPHNTTLNITQSGLLKFPQRLSLTTETYWSHEAARAHVSDHVPVYAMINGAIPYAMVAKPIAIDSNLLLAVIPTPMREDCVDLNGSTVDELQALPHVGLARAQAIITGRFWPSALALTAISGLSSGRVQDIIDSGLLCEPLQ</sequence>
<dbReference type="GO" id="GO:0006308">
    <property type="term" value="P:DNA catabolic process"/>
    <property type="evidence" value="ECO:0007669"/>
    <property type="project" value="InterPro"/>
</dbReference>
<dbReference type="SUPFAM" id="SSF56219">
    <property type="entry name" value="DNase I-like"/>
    <property type="match status" value="1"/>
</dbReference>
<dbReference type="EMBL" id="CP101717">
    <property type="protein sequence ID" value="WLD56753.1"/>
    <property type="molecule type" value="Genomic_DNA"/>
</dbReference>
<organism evidence="6">
    <name type="scientific">Salinispirillum sp. LH 10-3-1</name>
    <dbReference type="NCBI Taxonomy" id="2952525"/>
    <lineage>
        <taxon>Bacteria</taxon>
        <taxon>Pseudomonadati</taxon>
        <taxon>Pseudomonadota</taxon>
        <taxon>Gammaproteobacteria</taxon>
        <taxon>Oceanospirillales</taxon>
        <taxon>Saccharospirillaceae</taxon>
        <taxon>Salinispirillum</taxon>
    </lineage>
</organism>
<dbReference type="SMART" id="SM00476">
    <property type="entry name" value="DNaseIc"/>
    <property type="match status" value="1"/>
</dbReference>
<dbReference type="Gene3D" id="3.60.10.10">
    <property type="entry name" value="Endonuclease/exonuclease/phosphatase"/>
    <property type="match status" value="1"/>
</dbReference>
<dbReference type="SUPFAM" id="SSF81585">
    <property type="entry name" value="PsbU/PolX domain-like"/>
    <property type="match status" value="1"/>
</dbReference>
<protein>
    <submittedName>
        <fullName evidence="6">Endonuclease/exonuclease/phosphatase family protein</fullName>
    </submittedName>
</protein>
<name>A0AB38YBP9_9GAMM</name>
<keyword evidence="2" id="KW-0540">Nuclease</keyword>
<feature type="chain" id="PRO_5044314717" evidence="4">
    <location>
        <begin position="28"/>
        <end position="380"/>
    </location>
</feature>
<evidence type="ECO:0000259" key="5">
    <source>
        <dbReference type="Pfam" id="PF03372"/>
    </source>
</evidence>
<comment type="similarity">
    <text evidence="1">Belongs to the DNase I family.</text>
</comment>
<proteinExistence type="inferred from homology"/>
<evidence type="ECO:0000313" key="6">
    <source>
        <dbReference type="EMBL" id="WLD56753.1"/>
    </source>
</evidence>
<keyword evidence="3" id="KW-0378">Hydrolase</keyword>
<reference evidence="6" key="1">
    <citation type="submission" date="2022-07" db="EMBL/GenBank/DDBJ databases">
        <title>Complete genome sequence of Salinispirillum sp. LH10-3-1 capable of multiple carbohydrate inversion isolated from a soda lake.</title>
        <authorList>
            <person name="Liu J."/>
            <person name="Zhai Y."/>
            <person name="Zhang H."/>
            <person name="Yang H."/>
            <person name="Qu J."/>
            <person name="Li J."/>
        </authorList>
    </citation>
    <scope>NUCLEOTIDE SEQUENCE</scope>
    <source>
        <strain evidence="6">LH 10-3-1</strain>
    </source>
</reference>
<dbReference type="GO" id="GO:0004536">
    <property type="term" value="F:DNA nuclease activity"/>
    <property type="evidence" value="ECO:0007669"/>
    <property type="project" value="InterPro"/>
</dbReference>
<dbReference type="CDD" id="cd10283">
    <property type="entry name" value="MnuA_DNase1-like"/>
    <property type="match status" value="1"/>
</dbReference>
<dbReference type="PANTHER" id="PTHR11371:SF31">
    <property type="entry name" value="EXTRACELLULAR NUCLEASE"/>
    <property type="match status" value="1"/>
</dbReference>
<dbReference type="GO" id="GO:0004519">
    <property type="term" value="F:endonuclease activity"/>
    <property type="evidence" value="ECO:0007669"/>
    <property type="project" value="UniProtKB-KW"/>
</dbReference>
<evidence type="ECO:0000256" key="4">
    <source>
        <dbReference type="SAM" id="SignalP"/>
    </source>
</evidence>
<gene>
    <name evidence="6" type="ORF">NFC81_08400</name>
</gene>
<keyword evidence="6" id="KW-0255">Endonuclease</keyword>
<dbReference type="Gene3D" id="1.10.150.320">
    <property type="entry name" value="Photosystem II 12 kDa extrinsic protein"/>
    <property type="match status" value="1"/>
</dbReference>